<accession>A0ACB8NQB3</accession>
<keyword evidence="1" id="KW-0456">Lyase</keyword>
<organism evidence="1 2">
    <name type="scientific">Citrus sinensis</name>
    <name type="common">Sweet orange</name>
    <name type="synonym">Citrus aurantium var. sinensis</name>
    <dbReference type="NCBI Taxonomy" id="2711"/>
    <lineage>
        <taxon>Eukaryota</taxon>
        <taxon>Viridiplantae</taxon>
        <taxon>Streptophyta</taxon>
        <taxon>Embryophyta</taxon>
        <taxon>Tracheophyta</taxon>
        <taxon>Spermatophyta</taxon>
        <taxon>Magnoliopsida</taxon>
        <taxon>eudicotyledons</taxon>
        <taxon>Gunneridae</taxon>
        <taxon>Pentapetalae</taxon>
        <taxon>rosids</taxon>
        <taxon>malvids</taxon>
        <taxon>Sapindales</taxon>
        <taxon>Rutaceae</taxon>
        <taxon>Aurantioideae</taxon>
        <taxon>Citrus</taxon>
    </lineage>
</organism>
<comment type="caution">
    <text evidence="1">The sequence shown here is derived from an EMBL/GenBank/DDBJ whole genome shotgun (WGS) entry which is preliminary data.</text>
</comment>
<evidence type="ECO:0000313" key="1">
    <source>
        <dbReference type="EMBL" id="KAH9799585.1"/>
    </source>
</evidence>
<keyword evidence="2" id="KW-1185">Reference proteome</keyword>
<name>A0ACB8NQB3_CITSI</name>
<protein>
    <submittedName>
        <fullName evidence="1">Lactoylglutathione lyase</fullName>
    </submittedName>
</protein>
<proteinExistence type="predicted"/>
<evidence type="ECO:0000313" key="2">
    <source>
        <dbReference type="Proteomes" id="UP000829398"/>
    </source>
</evidence>
<dbReference type="Proteomes" id="UP000829398">
    <property type="component" value="Chromosome 1"/>
</dbReference>
<gene>
    <name evidence="1" type="ORF">KPL71_000400</name>
</gene>
<reference evidence="2" key="1">
    <citation type="journal article" date="2023" name="Hortic. Res.">
        <title>A chromosome-level phased genome enabling allele-level studies in sweet orange: a case study on citrus Huanglongbing tolerance.</title>
        <authorList>
            <person name="Wu B."/>
            <person name="Yu Q."/>
            <person name="Deng Z."/>
            <person name="Duan Y."/>
            <person name="Luo F."/>
            <person name="Gmitter F. Jr."/>
        </authorList>
    </citation>
    <scope>NUCLEOTIDE SEQUENCE [LARGE SCALE GENOMIC DNA]</scope>
    <source>
        <strain evidence="2">cv. Valencia</strain>
    </source>
</reference>
<sequence length="446" mass="49712">MAFDRLTPDDKLNQRKQINLRHRERHSREAKKMLRTLPIASPSSLTVSTYNKTSLPSQSSLKLSPFCVNNDGGNNISYCYSTSRRLALFQLGAAIPQSHFFGAKALKLLRAEGSTIEASTSGNMAPTSNTVTEQNVLDWVKSDKRRMLHVVYRVGDLDKTIKFYTECLGMKLLRKRDIPEDRYTNAFLGYGPEDSHFVVELTYNYGVDKYDIGTGFGHFGIAVEDVAKTVDLVKAKGGKVTREPGPVKGGNTVIAFIEDPDGYKFELLERGPTPEPLCQVMLRVGDLDRAINFYKKAFGMELLRKRDNPDYKYTIAVMGYGPEDKNAVLELTYNHGVTEYDKGNGYAQIAIGTDDVYKTAEAIKLSGGKITREPGPLPGINTKITACLDPDGWKSVWLLISGSFSPSDLLGVHSKKDSVTEMYKYYDSEHISALKIKDMSYSGKEL</sequence>
<dbReference type="EMBL" id="CM039170">
    <property type="protein sequence ID" value="KAH9799585.1"/>
    <property type="molecule type" value="Genomic_DNA"/>
</dbReference>